<dbReference type="InterPro" id="IPR050266">
    <property type="entry name" value="AB_hydrolase_sf"/>
</dbReference>
<proteinExistence type="predicted"/>
<evidence type="ECO:0000256" key="1">
    <source>
        <dbReference type="ARBA" id="ARBA00022801"/>
    </source>
</evidence>
<dbReference type="InterPro" id="IPR029058">
    <property type="entry name" value="AB_hydrolase_fold"/>
</dbReference>
<dbReference type="RefSeq" id="WP_205115799.1">
    <property type="nucleotide sequence ID" value="NZ_JAFBCM010000001.1"/>
</dbReference>
<dbReference type="PANTHER" id="PTHR43798:SF31">
    <property type="entry name" value="AB HYDROLASE SUPERFAMILY PROTEIN YCLE"/>
    <property type="match status" value="1"/>
</dbReference>
<evidence type="ECO:0000313" key="4">
    <source>
        <dbReference type="Proteomes" id="UP001595699"/>
    </source>
</evidence>
<sequence length="260" mass="28022">MITRGRTEHLAWVRTRDDVDTVFLHGFSDNADVWLPWFDQFPSRGSLAIDSRGHGQSGLPEDEGGASANAADVALVLGAQEIPAAGVVLIGHSMGAVTAAATAGQFPELVRAVVLEDPPFPTPPVPDATQRSVPEWFLAERARSLEERIENARARNPAWSDDEIEPQARSTGELDQRMFELPVEAPVAMSERLTRVTCPVLVIHGDVARGSTTSPEQAEALRNAAAGELTIAHVPDAGHNIRRDQRSAYLAVVNAFLDGL</sequence>
<keyword evidence="1 3" id="KW-0378">Hydrolase</keyword>
<name>A0ABV7YPZ7_9ACTN</name>
<evidence type="ECO:0000259" key="2">
    <source>
        <dbReference type="Pfam" id="PF12697"/>
    </source>
</evidence>
<dbReference type="GO" id="GO:0016787">
    <property type="term" value="F:hydrolase activity"/>
    <property type="evidence" value="ECO:0007669"/>
    <property type="project" value="UniProtKB-KW"/>
</dbReference>
<accession>A0ABV7YPZ7</accession>
<gene>
    <name evidence="3" type="ORF">ACFOUW_39550</name>
</gene>
<comment type="caution">
    <text evidence="3">The sequence shown here is derived from an EMBL/GenBank/DDBJ whole genome shotgun (WGS) entry which is preliminary data.</text>
</comment>
<protein>
    <submittedName>
        <fullName evidence="3">Alpha/beta fold hydrolase</fullName>
    </submittedName>
</protein>
<feature type="domain" description="AB hydrolase-1" evidence="2">
    <location>
        <begin position="22"/>
        <end position="243"/>
    </location>
</feature>
<dbReference type="Pfam" id="PF12697">
    <property type="entry name" value="Abhydrolase_6"/>
    <property type="match status" value="1"/>
</dbReference>
<dbReference type="SUPFAM" id="SSF53474">
    <property type="entry name" value="alpha/beta-Hydrolases"/>
    <property type="match status" value="1"/>
</dbReference>
<dbReference type="EMBL" id="JBHRZH010000062">
    <property type="protein sequence ID" value="MFC3766978.1"/>
    <property type="molecule type" value="Genomic_DNA"/>
</dbReference>
<organism evidence="3 4">
    <name type="scientific">Tenggerimyces flavus</name>
    <dbReference type="NCBI Taxonomy" id="1708749"/>
    <lineage>
        <taxon>Bacteria</taxon>
        <taxon>Bacillati</taxon>
        <taxon>Actinomycetota</taxon>
        <taxon>Actinomycetes</taxon>
        <taxon>Propionibacteriales</taxon>
        <taxon>Nocardioidaceae</taxon>
        <taxon>Tenggerimyces</taxon>
    </lineage>
</organism>
<dbReference type="PANTHER" id="PTHR43798">
    <property type="entry name" value="MONOACYLGLYCEROL LIPASE"/>
    <property type="match status" value="1"/>
</dbReference>
<dbReference type="Gene3D" id="3.40.50.1820">
    <property type="entry name" value="alpha/beta hydrolase"/>
    <property type="match status" value="1"/>
</dbReference>
<evidence type="ECO:0000313" key="3">
    <source>
        <dbReference type="EMBL" id="MFC3766978.1"/>
    </source>
</evidence>
<dbReference type="Proteomes" id="UP001595699">
    <property type="component" value="Unassembled WGS sequence"/>
</dbReference>
<keyword evidence="4" id="KW-1185">Reference proteome</keyword>
<reference evidence="4" key="1">
    <citation type="journal article" date="2019" name="Int. J. Syst. Evol. Microbiol.">
        <title>The Global Catalogue of Microorganisms (GCM) 10K type strain sequencing project: providing services to taxonomists for standard genome sequencing and annotation.</title>
        <authorList>
            <consortium name="The Broad Institute Genomics Platform"/>
            <consortium name="The Broad Institute Genome Sequencing Center for Infectious Disease"/>
            <person name="Wu L."/>
            <person name="Ma J."/>
        </authorList>
    </citation>
    <scope>NUCLEOTIDE SEQUENCE [LARGE SCALE GENOMIC DNA]</scope>
    <source>
        <strain evidence="4">CGMCC 4.7241</strain>
    </source>
</reference>
<dbReference type="InterPro" id="IPR000073">
    <property type="entry name" value="AB_hydrolase_1"/>
</dbReference>